<reference evidence="1" key="1">
    <citation type="submission" date="2016-03" db="EMBL/GenBank/DDBJ databases">
        <title>Draft genome sequence of Rosellinia necatrix.</title>
        <authorList>
            <person name="Kanematsu S."/>
        </authorList>
    </citation>
    <scope>NUCLEOTIDE SEQUENCE [LARGE SCALE GENOMIC DNA]</scope>
    <source>
        <strain evidence="1">W97</strain>
    </source>
</reference>
<name>A0A1S7ULY9_ROSNE</name>
<accession>A0A1S7ULY9</accession>
<keyword evidence="2" id="KW-1185">Reference proteome</keyword>
<proteinExistence type="predicted"/>
<dbReference type="OrthoDB" id="3257981at2759"/>
<dbReference type="InterPro" id="IPR005197">
    <property type="entry name" value="Glyco_hydro_71"/>
</dbReference>
<gene>
    <name evidence="1" type="ORF">SAMD00023353_0701630</name>
</gene>
<protein>
    <submittedName>
        <fullName evidence="1">Putative glucan endo--alpha-glucosidase agn1 protein</fullName>
    </submittedName>
</protein>
<evidence type="ECO:0000313" key="1">
    <source>
        <dbReference type="EMBL" id="GAP84347.2"/>
    </source>
</evidence>
<dbReference type="GO" id="GO:0051118">
    <property type="term" value="F:glucan endo-1,3-alpha-glucosidase activity"/>
    <property type="evidence" value="ECO:0007669"/>
    <property type="project" value="InterPro"/>
</dbReference>
<dbReference type="STRING" id="77044.A0A1S7ULY9"/>
<dbReference type="AlphaFoldDB" id="A0A1S7ULY9"/>
<dbReference type="Gene3D" id="3.20.20.80">
    <property type="entry name" value="Glycosidases"/>
    <property type="match status" value="1"/>
</dbReference>
<dbReference type="Pfam" id="PF03659">
    <property type="entry name" value="Glyco_hydro_71"/>
    <property type="match status" value="1"/>
</dbReference>
<organism evidence="1">
    <name type="scientific">Rosellinia necatrix</name>
    <name type="common">White root-rot fungus</name>
    <dbReference type="NCBI Taxonomy" id="77044"/>
    <lineage>
        <taxon>Eukaryota</taxon>
        <taxon>Fungi</taxon>
        <taxon>Dikarya</taxon>
        <taxon>Ascomycota</taxon>
        <taxon>Pezizomycotina</taxon>
        <taxon>Sordariomycetes</taxon>
        <taxon>Xylariomycetidae</taxon>
        <taxon>Xylariales</taxon>
        <taxon>Xylariaceae</taxon>
        <taxon>Rosellinia</taxon>
    </lineage>
</organism>
<sequence length="226" mass="23945">MGLSSLQYKHCCGDSWYRNGETTLPERMNQILQVSPEFTEVITWNDAGESHYIGPSWPETVTPEILQYGDTDENSHTGWQPLISSFINAFKGGASDTSAMVPANGASFAGALWHRGVLKSCLNNGGDGTPRGSGGARDTAVYAVVLPAGSQNFKVRVSSGGQVLATQSVAAGLSYNSIEGLRTGAQVLELLNGDGNVVAKATSKTDVSDQPKNGFCNFNYYVAGLQ</sequence>
<evidence type="ECO:0000313" key="2">
    <source>
        <dbReference type="Proteomes" id="UP000054516"/>
    </source>
</evidence>
<dbReference type="EMBL" id="DF977452">
    <property type="protein sequence ID" value="GAP84347.2"/>
    <property type="molecule type" value="Genomic_DNA"/>
</dbReference>
<dbReference type="Proteomes" id="UP000054516">
    <property type="component" value="Unassembled WGS sequence"/>
</dbReference>